<protein>
    <submittedName>
        <fullName evidence="10">ATP-binding cassette, subfamily C, CydC</fullName>
    </submittedName>
</protein>
<dbReference type="PROSITE" id="PS50929">
    <property type="entry name" value="ABC_TM1F"/>
    <property type="match status" value="1"/>
</dbReference>
<dbReference type="Gene3D" id="1.20.1560.10">
    <property type="entry name" value="ABC transporter type 1, transmembrane domain"/>
    <property type="match status" value="1"/>
</dbReference>
<dbReference type="RefSeq" id="WP_072790722.1">
    <property type="nucleotide sequence ID" value="NZ_FQUL01000020.1"/>
</dbReference>
<dbReference type="InterPro" id="IPR003439">
    <property type="entry name" value="ABC_transporter-like_ATP-bd"/>
</dbReference>
<feature type="transmembrane region" description="Helical" evidence="7">
    <location>
        <begin position="274"/>
        <end position="297"/>
    </location>
</feature>
<keyword evidence="11" id="KW-1185">Reference proteome</keyword>
<dbReference type="GO" id="GO:0005524">
    <property type="term" value="F:ATP binding"/>
    <property type="evidence" value="ECO:0007669"/>
    <property type="project" value="UniProtKB-KW"/>
</dbReference>
<dbReference type="STRING" id="1121881.SAMN02745225_01484"/>
<dbReference type="SUPFAM" id="SSF52540">
    <property type="entry name" value="P-loop containing nucleoside triphosphate hydrolases"/>
    <property type="match status" value="1"/>
</dbReference>
<keyword evidence="6 7" id="KW-0472">Membrane</keyword>
<organism evidence="10 11">
    <name type="scientific">Ferrithrix thermotolerans DSM 19514</name>
    <dbReference type="NCBI Taxonomy" id="1121881"/>
    <lineage>
        <taxon>Bacteria</taxon>
        <taxon>Bacillati</taxon>
        <taxon>Actinomycetota</taxon>
        <taxon>Acidimicrobiia</taxon>
        <taxon>Acidimicrobiales</taxon>
        <taxon>Acidimicrobiaceae</taxon>
        <taxon>Ferrithrix</taxon>
    </lineage>
</organism>
<feature type="transmembrane region" description="Helical" evidence="7">
    <location>
        <begin position="236"/>
        <end position="262"/>
    </location>
</feature>
<evidence type="ECO:0000256" key="6">
    <source>
        <dbReference type="ARBA" id="ARBA00023136"/>
    </source>
</evidence>
<dbReference type="InterPro" id="IPR014223">
    <property type="entry name" value="ABC_CydC/D"/>
</dbReference>
<feature type="transmembrane region" description="Helical" evidence="7">
    <location>
        <begin position="50"/>
        <end position="68"/>
    </location>
</feature>
<dbReference type="NCBIfam" id="TIGR02868">
    <property type="entry name" value="CydC"/>
    <property type="match status" value="1"/>
</dbReference>
<proteinExistence type="predicted"/>
<dbReference type="SMART" id="SM00382">
    <property type="entry name" value="AAA"/>
    <property type="match status" value="1"/>
</dbReference>
<evidence type="ECO:0000256" key="1">
    <source>
        <dbReference type="ARBA" id="ARBA00004651"/>
    </source>
</evidence>
<sequence length="553" mass="59342">MSLTKLGSELFREKRWSVLGYLSSGALAYLSPGILFAFSAYLLAKSALKPGILTLGVAIGSVRFFAVARGASLYGERLVGHSLVLEYAARVRVELFRALANVVPHRLFPGVFAELTASLNGDVEETQAFLLRVLEPLVASGVSLVVAIAVATSFSVSFGVVTALGAVVMAVSIPLLGYVIATRSSRSNQSVRASAYRSASSVSDTFSERRLLGSDDFLLDRLRADTRRFAQTQVSIGMFSGVVALIEAVALVLTVSATLYLGVKEVASHRLGSVYVAVVPFLLLGVFEGLLTVAVELSKVATFKVSKDRLNSMLSFKKRSLDRNPSELPGHGPVEITLTDVTFSYPSSEKPVLKGVSFIVPRGEHLLVTGPSGSGKSTLASLIMGGWLPNRGEITIDGVPTSELSEEEIARHISYLGPEPYVFEASIEANLRIASPKATDAELMEVIDQVGLLSWYLSRGGSLGSKISMRQNSLSSGEMQRLSIARVLLRGAKTVLLDEPTANLDGENEKIIVGLINDLFLGATMVAISHSEIFRSMFLCDRYVELSDGRILG</sequence>
<keyword evidence="5 7" id="KW-1133">Transmembrane helix</keyword>
<gene>
    <name evidence="10" type="ORF">SAMN02745225_01484</name>
</gene>
<dbReference type="InterPro" id="IPR027417">
    <property type="entry name" value="P-loop_NTPase"/>
</dbReference>
<feature type="transmembrane region" description="Helical" evidence="7">
    <location>
        <begin position="160"/>
        <end position="181"/>
    </location>
</feature>
<dbReference type="CDD" id="cd03228">
    <property type="entry name" value="ABCC_MRP_Like"/>
    <property type="match status" value="1"/>
</dbReference>
<name>A0A1M4VYT3_9ACTN</name>
<accession>A0A1M4VYT3</accession>
<dbReference type="InterPro" id="IPR003593">
    <property type="entry name" value="AAA+_ATPase"/>
</dbReference>
<dbReference type="EMBL" id="FQUL01000020">
    <property type="protein sequence ID" value="SHE74109.1"/>
    <property type="molecule type" value="Genomic_DNA"/>
</dbReference>
<keyword evidence="2 7" id="KW-0812">Transmembrane</keyword>
<evidence type="ECO:0000259" key="9">
    <source>
        <dbReference type="PROSITE" id="PS50929"/>
    </source>
</evidence>
<dbReference type="AlphaFoldDB" id="A0A1M4VYT3"/>
<dbReference type="OrthoDB" id="3237158at2"/>
<dbReference type="InterPro" id="IPR017871">
    <property type="entry name" value="ABC_transporter-like_CS"/>
</dbReference>
<comment type="subcellular location">
    <subcellularLocation>
        <location evidence="1">Cell membrane</location>
        <topology evidence="1">Multi-pass membrane protein</topology>
    </subcellularLocation>
</comment>
<feature type="domain" description="ABC transporter" evidence="8">
    <location>
        <begin position="336"/>
        <end position="552"/>
    </location>
</feature>
<evidence type="ECO:0000259" key="8">
    <source>
        <dbReference type="PROSITE" id="PS50893"/>
    </source>
</evidence>
<dbReference type="GO" id="GO:0015421">
    <property type="term" value="F:ABC-type oligopeptide transporter activity"/>
    <property type="evidence" value="ECO:0007669"/>
    <property type="project" value="TreeGrafter"/>
</dbReference>
<keyword evidence="3" id="KW-0547">Nucleotide-binding</keyword>
<dbReference type="PROSITE" id="PS50893">
    <property type="entry name" value="ABC_TRANSPORTER_2"/>
    <property type="match status" value="1"/>
</dbReference>
<keyword evidence="4 10" id="KW-0067">ATP-binding</keyword>
<dbReference type="Gene3D" id="3.40.50.300">
    <property type="entry name" value="P-loop containing nucleotide triphosphate hydrolases"/>
    <property type="match status" value="1"/>
</dbReference>
<evidence type="ECO:0000256" key="7">
    <source>
        <dbReference type="SAM" id="Phobius"/>
    </source>
</evidence>
<dbReference type="PANTHER" id="PTHR43394:SF1">
    <property type="entry name" value="ATP-BINDING CASSETTE SUB-FAMILY B MEMBER 10, MITOCHONDRIAL"/>
    <property type="match status" value="1"/>
</dbReference>
<dbReference type="GO" id="GO:0016887">
    <property type="term" value="F:ATP hydrolysis activity"/>
    <property type="evidence" value="ECO:0007669"/>
    <property type="project" value="InterPro"/>
</dbReference>
<dbReference type="PROSITE" id="PS00211">
    <property type="entry name" value="ABC_TRANSPORTER_1"/>
    <property type="match status" value="1"/>
</dbReference>
<dbReference type="GO" id="GO:0045454">
    <property type="term" value="P:cell redox homeostasis"/>
    <property type="evidence" value="ECO:0007669"/>
    <property type="project" value="InterPro"/>
</dbReference>
<dbReference type="GO" id="GO:0005886">
    <property type="term" value="C:plasma membrane"/>
    <property type="evidence" value="ECO:0007669"/>
    <property type="project" value="UniProtKB-SubCell"/>
</dbReference>
<dbReference type="GO" id="GO:0034775">
    <property type="term" value="P:glutathione transmembrane transport"/>
    <property type="evidence" value="ECO:0007669"/>
    <property type="project" value="InterPro"/>
</dbReference>
<evidence type="ECO:0000256" key="2">
    <source>
        <dbReference type="ARBA" id="ARBA00022692"/>
    </source>
</evidence>
<feature type="transmembrane region" description="Helical" evidence="7">
    <location>
        <begin position="21"/>
        <end position="44"/>
    </location>
</feature>
<feature type="transmembrane region" description="Helical" evidence="7">
    <location>
        <begin position="137"/>
        <end position="154"/>
    </location>
</feature>
<evidence type="ECO:0000313" key="10">
    <source>
        <dbReference type="EMBL" id="SHE74109.1"/>
    </source>
</evidence>
<evidence type="ECO:0000256" key="5">
    <source>
        <dbReference type="ARBA" id="ARBA00022989"/>
    </source>
</evidence>
<evidence type="ECO:0000256" key="3">
    <source>
        <dbReference type="ARBA" id="ARBA00022741"/>
    </source>
</evidence>
<dbReference type="InterPro" id="IPR039421">
    <property type="entry name" value="Type_1_exporter"/>
</dbReference>
<evidence type="ECO:0000313" key="11">
    <source>
        <dbReference type="Proteomes" id="UP000184295"/>
    </source>
</evidence>
<evidence type="ECO:0000256" key="4">
    <source>
        <dbReference type="ARBA" id="ARBA00022840"/>
    </source>
</evidence>
<dbReference type="InterPro" id="IPR011527">
    <property type="entry name" value="ABC1_TM_dom"/>
</dbReference>
<dbReference type="InterPro" id="IPR036640">
    <property type="entry name" value="ABC1_TM_sf"/>
</dbReference>
<reference evidence="11" key="1">
    <citation type="submission" date="2016-11" db="EMBL/GenBank/DDBJ databases">
        <authorList>
            <person name="Varghese N."/>
            <person name="Submissions S."/>
        </authorList>
    </citation>
    <scope>NUCLEOTIDE SEQUENCE [LARGE SCALE GENOMIC DNA]</scope>
    <source>
        <strain evidence="11">DSM 19514</strain>
    </source>
</reference>
<dbReference type="PANTHER" id="PTHR43394">
    <property type="entry name" value="ATP-DEPENDENT PERMEASE MDL1, MITOCHONDRIAL"/>
    <property type="match status" value="1"/>
</dbReference>
<dbReference type="Pfam" id="PF00005">
    <property type="entry name" value="ABC_tran"/>
    <property type="match status" value="1"/>
</dbReference>
<dbReference type="SUPFAM" id="SSF90123">
    <property type="entry name" value="ABC transporter transmembrane region"/>
    <property type="match status" value="1"/>
</dbReference>
<feature type="domain" description="ABC transmembrane type-1" evidence="9">
    <location>
        <begin position="16"/>
        <end position="302"/>
    </location>
</feature>
<dbReference type="Proteomes" id="UP000184295">
    <property type="component" value="Unassembled WGS sequence"/>
</dbReference>